<evidence type="ECO:0000313" key="2">
    <source>
        <dbReference type="EMBL" id="MBW0466469.1"/>
    </source>
</evidence>
<accession>A0A9Q3BIV8</accession>
<keyword evidence="3" id="KW-1185">Reference proteome</keyword>
<dbReference type="EMBL" id="AVOT02001310">
    <property type="protein sequence ID" value="MBW0466469.1"/>
    <property type="molecule type" value="Genomic_DNA"/>
</dbReference>
<gene>
    <name evidence="2" type="ORF">O181_006184</name>
</gene>
<protein>
    <submittedName>
        <fullName evidence="2">Uncharacterized protein</fullName>
    </submittedName>
</protein>
<feature type="compositionally biased region" description="Polar residues" evidence="1">
    <location>
        <begin position="24"/>
        <end position="40"/>
    </location>
</feature>
<proteinExistence type="predicted"/>
<organism evidence="2 3">
    <name type="scientific">Austropuccinia psidii MF-1</name>
    <dbReference type="NCBI Taxonomy" id="1389203"/>
    <lineage>
        <taxon>Eukaryota</taxon>
        <taxon>Fungi</taxon>
        <taxon>Dikarya</taxon>
        <taxon>Basidiomycota</taxon>
        <taxon>Pucciniomycotina</taxon>
        <taxon>Pucciniomycetes</taxon>
        <taxon>Pucciniales</taxon>
        <taxon>Sphaerophragmiaceae</taxon>
        <taxon>Austropuccinia</taxon>
    </lineage>
</organism>
<evidence type="ECO:0000256" key="1">
    <source>
        <dbReference type="SAM" id="MobiDB-lite"/>
    </source>
</evidence>
<feature type="region of interest" description="Disordered" evidence="1">
    <location>
        <begin position="21"/>
        <end position="69"/>
    </location>
</feature>
<dbReference type="Proteomes" id="UP000765509">
    <property type="component" value="Unassembled WGS sequence"/>
</dbReference>
<sequence>MYDKRFNLASHWEELGASHRDTLQRSYGNHQRMKSQQEVQTPGGEGNQDEGKSSHYQSYRRTIEPDRAYSDSFRLRRSRPTQLSSGFTGFRNQKIRGQELPFFTIPGSFWEETRIQRRKQDHFLPVVERVRLNNPEAVDLVKEVHKSQKQL</sequence>
<reference evidence="2" key="1">
    <citation type="submission" date="2021-03" db="EMBL/GenBank/DDBJ databases">
        <title>Draft genome sequence of rust myrtle Austropuccinia psidii MF-1, a brazilian biotype.</title>
        <authorList>
            <person name="Quecine M.C."/>
            <person name="Pachon D.M.R."/>
            <person name="Bonatelli M.L."/>
            <person name="Correr F.H."/>
            <person name="Franceschini L.M."/>
            <person name="Leite T.F."/>
            <person name="Margarido G.R.A."/>
            <person name="Almeida C.A."/>
            <person name="Ferrarezi J.A."/>
            <person name="Labate C.A."/>
        </authorList>
    </citation>
    <scope>NUCLEOTIDE SEQUENCE</scope>
    <source>
        <strain evidence="2">MF-1</strain>
    </source>
</reference>
<comment type="caution">
    <text evidence="2">The sequence shown here is derived from an EMBL/GenBank/DDBJ whole genome shotgun (WGS) entry which is preliminary data.</text>
</comment>
<name>A0A9Q3BIV8_9BASI</name>
<dbReference type="AlphaFoldDB" id="A0A9Q3BIV8"/>
<evidence type="ECO:0000313" key="3">
    <source>
        <dbReference type="Proteomes" id="UP000765509"/>
    </source>
</evidence>